<dbReference type="Proteomes" id="UP001279734">
    <property type="component" value="Unassembled WGS sequence"/>
</dbReference>
<keyword evidence="2" id="KW-1185">Reference proteome</keyword>
<accession>A0AAD3SSL0</accession>
<evidence type="ECO:0000313" key="1">
    <source>
        <dbReference type="EMBL" id="GMH15561.1"/>
    </source>
</evidence>
<name>A0AAD3SSL0_NEPGR</name>
<proteinExistence type="predicted"/>
<protein>
    <submittedName>
        <fullName evidence="1">Uncharacterized protein</fullName>
    </submittedName>
</protein>
<reference evidence="1" key="1">
    <citation type="submission" date="2023-05" db="EMBL/GenBank/DDBJ databases">
        <title>Nepenthes gracilis genome sequencing.</title>
        <authorList>
            <person name="Fukushima K."/>
        </authorList>
    </citation>
    <scope>NUCLEOTIDE SEQUENCE</scope>
    <source>
        <strain evidence="1">SING2019-196</strain>
    </source>
</reference>
<sequence>MTFDEHFCSVGLCGGGQTDVPRCEIFTGLLLPPDVAELCCCRFVQFCCSLGPASSKLGVDLAGAVCNWEGVVSLLLTKLGYFL</sequence>
<comment type="caution">
    <text evidence="1">The sequence shown here is derived from an EMBL/GenBank/DDBJ whole genome shotgun (WGS) entry which is preliminary data.</text>
</comment>
<gene>
    <name evidence="1" type="ORF">Nepgr_017402</name>
</gene>
<dbReference type="AlphaFoldDB" id="A0AAD3SSL0"/>
<dbReference type="EMBL" id="BSYO01000015">
    <property type="protein sequence ID" value="GMH15561.1"/>
    <property type="molecule type" value="Genomic_DNA"/>
</dbReference>
<organism evidence="1 2">
    <name type="scientific">Nepenthes gracilis</name>
    <name type="common">Slender pitcher plant</name>
    <dbReference type="NCBI Taxonomy" id="150966"/>
    <lineage>
        <taxon>Eukaryota</taxon>
        <taxon>Viridiplantae</taxon>
        <taxon>Streptophyta</taxon>
        <taxon>Embryophyta</taxon>
        <taxon>Tracheophyta</taxon>
        <taxon>Spermatophyta</taxon>
        <taxon>Magnoliopsida</taxon>
        <taxon>eudicotyledons</taxon>
        <taxon>Gunneridae</taxon>
        <taxon>Pentapetalae</taxon>
        <taxon>Caryophyllales</taxon>
        <taxon>Nepenthaceae</taxon>
        <taxon>Nepenthes</taxon>
    </lineage>
</organism>
<evidence type="ECO:0000313" key="2">
    <source>
        <dbReference type="Proteomes" id="UP001279734"/>
    </source>
</evidence>